<accession>A0A7N2MDX0</accession>
<evidence type="ECO:0000313" key="3">
    <source>
        <dbReference type="Proteomes" id="UP000594261"/>
    </source>
</evidence>
<reference evidence="2 3" key="1">
    <citation type="journal article" date="2016" name="G3 (Bethesda)">
        <title>First Draft Assembly and Annotation of the Genome of a California Endemic Oak Quercus lobata Nee (Fagaceae).</title>
        <authorList>
            <person name="Sork V.L."/>
            <person name="Fitz-Gibbon S.T."/>
            <person name="Puiu D."/>
            <person name="Crepeau M."/>
            <person name="Gugger P.F."/>
            <person name="Sherman R."/>
            <person name="Stevens K."/>
            <person name="Langley C.H."/>
            <person name="Pellegrini M."/>
            <person name="Salzberg S.L."/>
        </authorList>
    </citation>
    <scope>NUCLEOTIDE SEQUENCE [LARGE SCALE GENOMIC DNA]</scope>
    <source>
        <strain evidence="2 3">cv. SW786</strain>
    </source>
</reference>
<feature type="compositionally biased region" description="Acidic residues" evidence="1">
    <location>
        <begin position="263"/>
        <end position="281"/>
    </location>
</feature>
<feature type="compositionally biased region" description="Polar residues" evidence="1">
    <location>
        <begin position="69"/>
        <end position="80"/>
    </location>
</feature>
<feature type="compositionally biased region" description="Basic and acidic residues" evidence="1">
    <location>
        <begin position="282"/>
        <end position="298"/>
    </location>
</feature>
<organism evidence="2 3">
    <name type="scientific">Quercus lobata</name>
    <name type="common">Valley oak</name>
    <dbReference type="NCBI Taxonomy" id="97700"/>
    <lineage>
        <taxon>Eukaryota</taxon>
        <taxon>Viridiplantae</taxon>
        <taxon>Streptophyta</taxon>
        <taxon>Embryophyta</taxon>
        <taxon>Tracheophyta</taxon>
        <taxon>Spermatophyta</taxon>
        <taxon>Magnoliopsida</taxon>
        <taxon>eudicotyledons</taxon>
        <taxon>Gunneridae</taxon>
        <taxon>Pentapetalae</taxon>
        <taxon>rosids</taxon>
        <taxon>fabids</taxon>
        <taxon>Fagales</taxon>
        <taxon>Fagaceae</taxon>
        <taxon>Quercus</taxon>
    </lineage>
</organism>
<evidence type="ECO:0000256" key="1">
    <source>
        <dbReference type="SAM" id="MobiDB-lite"/>
    </source>
</evidence>
<feature type="region of interest" description="Disordered" evidence="1">
    <location>
        <begin position="263"/>
        <end position="319"/>
    </location>
</feature>
<dbReference type="Proteomes" id="UP000594261">
    <property type="component" value="Chromosome 8"/>
</dbReference>
<dbReference type="EMBL" id="LRBV02000008">
    <property type="status" value="NOT_ANNOTATED_CDS"/>
    <property type="molecule type" value="Genomic_DNA"/>
</dbReference>
<protein>
    <submittedName>
        <fullName evidence="2">Uncharacterized protein</fullName>
    </submittedName>
</protein>
<keyword evidence="3" id="KW-1185">Reference proteome</keyword>
<dbReference type="AlphaFoldDB" id="A0A7N2MDX0"/>
<dbReference type="InParanoid" id="A0A7N2MDX0"/>
<proteinExistence type="predicted"/>
<feature type="compositionally biased region" description="Acidic residues" evidence="1">
    <location>
        <begin position="299"/>
        <end position="313"/>
    </location>
</feature>
<feature type="region of interest" description="Disordered" evidence="1">
    <location>
        <begin position="1"/>
        <end position="80"/>
    </location>
</feature>
<reference evidence="2" key="2">
    <citation type="submission" date="2021-01" db="UniProtKB">
        <authorList>
            <consortium name="EnsemblPlants"/>
        </authorList>
    </citation>
    <scope>IDENTIFICATION</scope>
</reference>
<feature type="compositionally biased region" description="Acidic residues" evidence="1">
    <location>
        <begin position="340"/>
        <end position="369"/>
    </location>
</feature>
<name>A0A7N2MDX0_QUELO</name>
<sequence length="369" mass="42921">MELEKDQLGPLNKRFKQDPSLQPTMESVTEPAEADSKSICEPSIQPPSVHSSDLGVTEADQLDHHKHSPSLQATMESVTESSDSISEFPCELSIQEPSDQASDSFFFGNAVEKIFLSYPDWNSKAVLMEKLKDSGLELDKVAQDFDKLTPPESSKNIIFRFIHYDDKSYSFAWIEKITDAMKAKPRKIQLRKHNGRRKFNYAIPIYDPTVDSDAFDLILDDVEKCYWPMVLRRALHDDEDYGDSYKSDEDYVEVVNEDAVEVVNEDAVEDENEDADEDDDYEIKNRDRFDLQEIRNEDAVEDENEDADEDDDYEIKNRDRFDLQEIRMRMCFKPKKSYKEDDDDDDDNDDEDDDDDDEEEEEDDDNDDH</sequence>
<dbReference type="EnsemblPlants" id="QL08p063113:mrna">
    <property type="protein sequence ID" value="QL08p063113:mrna"/>
    <property type="gene ID" value="QL08p063113"/>
</dbReference>
<evidence type="ECO:0000313" key="2">
    <source>
        <dbReference type="EnsemblPlants" id="QL08p063113:mrna"/>
    </source>
</evidence>
<feature type="region of interest" description="Disordered" evidence="1">
    <location>
        <begin position="332"/>
        <end position="369"/>
    </location>
</feature>
<dbReference type="Gramene" id="QL08p063113:mrna">
    <property type="protein sequence ID" value="QL08p063113:mrna"/>
    <property type="gene ID" value="QL08p063113"/>
</dbReference>